<proteinExistence type="inferred from homology"/>
<organism evidence="8 9">
    <name type="scientific">Apostasia shenzhenica</name>
    <dbReference type="NCBI Taxonomy" id="1088818"/>
    <lineage>
        <taxon>Eukaryota</taxon>
        <taxon>Viridiplantae</taxon>
        <taxon>Streptophyta</taxon>
        <taxon>Embryophyta</taxon>
        <taxon>Tracheophyta</taxon>
        <taxon>Spermatophyta</taxon>
        <taxon>Magnoliopsida</taxon>
        <taxon>Liliopsida</taxon>
        <taxon>Asparagales</taxon>
        <taxon>Orchidaceae</taxon>
        <taxon>Apostasioideae</taxon>
        <taxon>Apostasia</taxon>
    </lineage>
</organism>
<dbReference type="GO" id="GO:0005737">
    <property type="term" value="C:cytoplasm"/>
    <property type="evidence" value="ECO:0007669"/>
    <property type="project" value="UniProtKB-ARBA"/>
</dbReference>
<dbReference type="InterPro" id="IPR007770">
    <property type="entry name" value="DMP"/>
</dbReference>
<evidence type="ECO:0000256" key="1">
    <source>
        <dbReference type="ARBA" id="ARBA00004141"/>
    </source>
</evidence>
<evidence type="ECO:0000256" key="6">
    <source>
        <dbReference type="SAM" id="MobiDB-lite"/>
    </source>
</evidence>
<feature type="transmembrane region" description="Helical" evidence="7">
    <location>
        <begin position="163"/>
        <end position="181"/>
    </location>
</feature>
<gene>
    <name evidence="8" type="ORF">AXF42_Ash013730</name>
</gene>
<comment type="similarity">
    <text evidence="2">Belongs to the plant DMP1 protein family.</text>
</comment>
<dbReference type="GO" id="GO:0010256">
    <property type="term" value="P:endomembrane system organization"/>
    <property type="evidence" value="ECO:0007669"/>
    <property type="project" value="TreeGrafter"/>
</dbReference>
<evidence type="ECO:0000313" key="9">
    <source>
        <dbReference type="Proteomes" id="UP000236161"/>
    </source>
</evidence>
<keyword evidence="3 7" id="KW-0812">Transmembrane</keyword>
<comment type="subcellular location">
    <subcellularLocation>
        <location evidence="1">Membrane</location>
        <topology evidence="1">Multi-pass membrane protein</topology>
    </subcellularLocation>
</comment>
<protein>
    <submittedName>
        <fullName evidence="8">Uncharacterized protein</fullName>
    </submittedName>
</protein>
<keyword evidence="5 7" id="KW-0472">Membrane</keyword>
<evidence type="ECO:0000256" key="7">
    <source>
        <dbReference type="SAM" id="Phobius"/>
    </source>
</evidence>
<dbReference type="STRING" id="1088818.A0A2I0A4P3"/>
<keyword evidence="4 7" id="KW-1133">Transmembrane helix</keyword>
<evidence type="ECO:0000256" key="4">
    <source>
        <dbReference type="ARBA" id="ARBA00022989"/>
    </source>
</evidence>
<name>A0A2I0A4P3_9ASPA</name>
<evidence type="ECO:0000313" key="8">
    <source>
        <dbReference type="EMBL" id="PKA50515.1"/>
    </source>
</evidence>
<dbReference type="AlphaFoldDB" id="A0A2I0A4P3"/>
<keyword evidence="9" id="KW-1185">Reference proteome</keyword>
<dbReference type="OrthoDB" id="1928191at2759"/>
<sequence length="201" mass="21362">MAAASEQHKKPTAPASPAIPTNLGDRAFKGLGDLIRLLPSGTVFLFQFLSPLLTNSGHCAAVNRYLSAALLAACGLSCCFSSFTDSYVAGEGRIYYGVATVNGLWAFSDPEASNKDLSRYRLRPGDFVHAFLSLVVFVAIALLDSNTVSCFYPLMAVAEGTMIMVLPTVVGGMASTAFILFPNDRHGIGYPPALAVDFEPE</sequence>
<evidence type="ECO:0000256" key="2">
    <source>
        <dbReference type="ARBA" id="ARBA00008707"/>
    </source>
</evidence>
<dbReference type="PANTHER" id="PTHR31621">
    <property type="entry name" value="PROTEIN DMP3"/>
    <property type="match status" value="1"/>
</dbReference>
<feature type="region of interest" description="Disordered" evidence="6">
    <location>
        <begin position="1"/>
        <end position="21"/>
    </location>
</feature>
<reference evidence="8 9" key="1">
    <citation type="journal article" date="2017" name="Nature">
        <title>The Apostasia genome and the evolution of orchids.</title>
        <authorList>
            <person name="Zhang G.Q."/>
            <person name="Liu K.W."/>
            <person name="Li Z."/>
            <person name="Lohaus R."/>
            <person name="Hsiao Y.Y."/>
            <person name="Niu S.C."/>
            <person name="Wang J.Y."/>
            <person name="Lin Y.C."/>
            <person name="Xu Q."/>
            <person name="Chen L.J."/>
            <person name="Yoshida K."/>
            <person name="Fujiwara S."/>
            <person name="Wang Z.W."/>
            <person name="Zhang Y.Q."/>
            <person name="Mitsuda N."/>
            <person name="Wang M."/>
            <person name="Liu G.H."/>
            <person name="Pecoraro L."/>
            <person name="Huang H.X."/>
            <person name="Xiao X.J."/>
            <person name="Lin M."/>
            <person name="Wu X.Y."/>
            <person name="Wu W.L."/>
            <person name="Chen Y.Y."/>
            <person name="Chang S.B."/>
            <person name="Sakamoto S."/>
            <person name="Ohme-Takagi M."/>
            <person name="Yagi M."/>
            <person name="Zeng S.J."/>
            <person name="Shen C.Y."/>
            <person name="Yeh C.M."/>
            <person name="Luo Y.B."/>
            <person name="Tsai W.C."/>
            <person name="Van de Peer Y."/>
            <person name="Liu Z.J."/>
        </authorList>
    </citation>
    <scope>NUCLEOTIDE SEQUENCE [LARGE SCALE GENOMIC DNA]</scope>
    <source>
        <strain evidence="9">cv. Shenzhen</strain>
        <tissue evidence="8">Stem</tissue>
    </source>
</reference>
<feature type="transmembrane region" description="Helical" evidence="7">
    <location>
        <begin position="127"/>
        <end position="143"/>
    </location>
</feature>
<dbReference type="PANTHER" id="PTHR31621:SF66">
    <property type="entry name" value="PROTEIN DMP2"/>
    <property type="match status" value="1"/>
</dbReference>
<evidence type="ECO:0000256" key="5">
    <source>
        <dbReference type="ARBA" id="ARBA00023136"/>
    </source>
</evidence>
<dbReference type="Pfam" id="PF05078">
    <property type="entry name" value="DUF679"/>
    <property type="match status" value="1"/>
</dbReference>
<dbReference type="EMBL" id="KZ452023">
    <property type="protein sequence ID" value="PKA50515.1"/>
    <property type="molecule type" value="Genomic_DNA"/>
</dbReference>
<evidence type="ECO:0000256" key="3">
    <source>
        <dbReference type="ARBA" id="ARBA00022692"/>
    </source>
</evidence>
<dbReference type="Proteomes" id="UP000236161">
    <property type="component" value="Unassembled WGS sequence"/>
</dbReference>
<accession>A0A2I0A4P3</accession>
<dbReference type="GO" id="GO:0016020">
    <property type="term" value="C:membrane"/>
    <property type="evidence" value="ECO:0007669"/>
    <property type="project" value="UniProtKB-SubCell"/>
</dbReference>